<dbReference type="HAMAP" id="MF_00344">
    <property type="entry name" value="GMP_synthase"/>
    <property type="match status" value="1"/>
</dbReference>
<dbReference type="NCBIfam" id="NF000848">
    <property type="entry name" value="PRK00074.1"/>
    <property type="match status" value="1"/>
</dbReference>
<dbReference type="GO" id="GO:0005524">
    <property type="term" value="F:ATP binding"/>
    <property type="evidence" value="ECO:0007669"/>
    <property type="project" value="UniProtKB-UniRule"/>
</dbReference>
<dbReference type="PROSITE" id="PS51553">
    <property type="entry name" value="GMPS_ATP_PPASE"/>
    <property type="match status" value="1"/>
</dbReference>
<evidence type="ECO:0000256" key="9">
    <source>
        <dbReference type="HAMAP-Rule" id="MF_00344"/>
    </source>
</evidence>
<keyword evidence="6 9" id="KW-0658">Purine biosynthesis</keyword>
<dbReference type="SUPFAM" id="SSF52402">
    <property type="entry name" value="Adenine nucleotide alpha hydrolases-like"/>
    <property type="match status" value="1"/>
</dbReference>
<feature type="active site" evidence="9">
    <location>
        <position position="180"/>
    </location>
</feature>
<comment type="subunit">
    <text evidence="9">Homodimer.</text>
</comment>
<name>A0A271J597_9BACT</name>
<evidence type="ECO:0000259" key="11">
    <source>
        <dbReference type="PROSITE" id="PS51553"/>
    </source>
</evidence>
<evidence type="ECO:0000256" key="4">
    <source>
        <dbReference type="ARBA" id="ARBA00022741"/>
    </source>
</evidence>
<dbReference type="InterPro" id="IPR017926">
    <property type="entry name" value="GATASE"/>
</dbReference>
<dbReference type="PANTHER" id="PTHR11922">
    <property type="entry name" value="GMP SYNTHASE-RELATED"/>
    <property type="match status" value="1"/>
</dbReference>
<dbReference type="CDD" id="cd01997">
    <property type="entry name" value="GMP_synthase_C"/>
    <property type="match status" value="1"/>
</dbReference>
<dbReference type="InterPro" id="IPR022955">
    <property type="entry name" value="GMP_synthase"/>
</dbReference>
<dbReference type="InterPro" id="IPR001674">
    <property type="entry name" value="GMP_synth_C"/>
</dbReference>
<dbReference type="InterPro" id="IPR014729">
    <property type="entry name" value="Rossmann-like_a/b/a_fold"/>
</dbReference>
<feature type="active site" description="Nucleophile" evidence="9">
    <location>
        <position position="89"/>
    </location>
</feature>
<comment type="function">
    <text evidence="1 9">Catalyzes the synthesis of GMP from XMP.</text>
</comment>
<dbReference type="InterPro" id="IPR025777">
    <property type="entry name" value="GMPS_ATP_PPase_dom"/>
</dbReference>
<accession>A0A271J597</accession>
<reference evidence="12 13" key="1">
    <citation type="submission" date="2016-11" db="EMBL/GenBank/DDBJ databases">
        <title>Study of marine rhodopsin-containing bacteria.</title>
        <authorList>
            <person name="Yoshizawa S."/>
            <person name="Kumagai Y."/>
            <person name="Kogure K."/>
        </authorList>
    </citation>
    <scope>NUCLEOTIDE SEQUENCE [LARGE SCALE GENOMIC DNA]</scope>
    <source>
        <strain evidence="12 13">SAORIC-28</strain>
    </source>
</reference>
<evidence type="ECO:0000313" key="13">
    <source>
        <dbReference type="Proteomes" id="UP000216339"/>
    </source>
</evidence>
<dbReference type="NCBIfam" id="TIGR00888">
    <property type="entry name" value="guaA_Nterm"/>
    <property type="match status" value="1"/>
</dbReference>
<dbReference type="InterPro" id="IPR029062">
    <property type="entry name" value="Class_I_gatase-like"/>
</dbReference>
<dbReference type="SUPFAM" id="SSF54810">
    <property type="entry name" value="GMP synthetase C-terminal dimerisation domain"/>
    <property type="match status" value="1"/>
</dbReference>
<dbReference type="InterPro" id="IPR022310">
    <property type="entry name" value="NAD/GMP_synthase"/>
</dbReference>
<evidence type="ECO:0000256" key="8">
    <source>
        <dbReference type="ARBA" id="ARBA00022962"/>
    </source>
</evidence>
<keyword evidence="4 9" id="KW-0547">Nucleotide-binding</keyword>
<dbReference type="FunFam" id="3.30.300.10:FF:000002">
    <property type="entry name" value="GMP synthase [glutamine-hydrolyzing]"/>
    <property type="match status" value="1"/>
</dbReference>
<keyword evidence="13" id="KW-1185">Reference proteome</keyword>
<feature type="binding site" evidence="10">
    <location>
        <begin position="234"/>
        <end position="240"/>
    </location>
    <ligand>
        <name>ATP</name>
        <dbReference type="ChEBI" id="CHEBI:30616"/>
    </ligand>
</feature>
<dbReference type="RefSeq" id="WP_095512154.1">
    <property type="nucleotide sequence ID" value="NZ_MQWD01000001.1"/>
</dbReference>
<dbReference type="NCBIfam" id="TIGR00884">
    <property type="entry name" value="guaA_Cterm"/>
    <property type="match status" value="1"/>
</dbReference>
<dbReference type="GO" id="GO:0003921">
    <property type="term" value="F:GMP synthase activity"/>
    <property type="evidence" value="ECO:0007669"/>
    <property type="project" value="InterPro"/>
</dbReference>
<evidence type="ECO:0000256" key="7">
    <source>
        <dbReference type="ARBA" id="ARBA00022840"/>
    </source>
</evidence>
<dbReference type="Pfam" id="PF00958">
    <property type="entry name" value="GMP_synt_C"/>
    <property type="match status" value="1"/>
</dbReference>
<sequence>MTHETVVILDFGSQTTQLIARRVREAGVYCEIHPCTLPAEEVAAMEPSGLILSGGPMSVYDEDSPQLDPSLLDLRQPGTGEKVPVLGICYGLQALAHALGGGVEPSARREFGRSPIVSHEENDLFRGVPEGSVVWMSHGDHLTRLPDGFRAVAATDNAPIAAVAAEPDSEHGKVYGVQFHPEVVHTEHGATILRNFVREVCGLRGDWTTGSFIDEKAEEIRAQVGDDHVILGLSGGVDSSVAAALLHKAIGDQLTCVFVDNGLLRAGEFEQVQTTFRDGFDIDLRAVDASDLFLGRLAGVADPEEKRRIIGRTFIEVFEQETEAVTAELGHKPRFLAQGTLYPDVIESVSFKGPSATIKTHHNVGGLPEKLGFELVEPFRELFKDEVREVGRQLGVPDAIIRRHPFPGPGLAVRILGPVDREKADLLRQADTIWLDELETSGTYDDVWQAFAVLLPVQSVGVMGDYRTYEQAVCLRAVTSTDGMTADWAKLPYEVLGRASNRIINEVRGINRVAYDVSSKPPATIEWE</sequence>
<dbReference type="AlphaFoldDB" id="A0A271J597"/>
<evidence type="ECO:0000313" key="12">
    <source>
        <dbReference type="EMBL" id="PAP78478.1"/>
    </source>
</evidence>
<keyword evidence="3 9" id="KW-0436">Ligase</keyword>
<dbReference type="Gene3D" id="3.40.50.620">
    <property type="entry name" value="HUPs"/>
    <property type="match status" value="1"/>
</dbReference>
<dbReference type="FunFam" id="3.40.50.620:FF:000001">
    <property type="entry name" value="GMP synthase [glutamine-hydrolyzing]"/>
    <property type="match status" value="1"/>
</dbReference>
<dbReference type="CDD" id="cd01742">
    <property type="entry name" value="GATase1_GMP_Synthase"/>
    <property type="match status" value="1"/>
</dbReference>
<comment type="pathway">
    <text evidence="2 9">Purine metabolism; GMP biosynthesis; GMP from XMP (L-Gln route): step 1/1.</text>
</comment>
<feature type="active site" evidence="9">
    <location>
        <position position="182"/>
    </location>
</feature>
<dbReference type="Pfam" id="PF00117">
    <property type="entry name" value="GATase"/>
    <property type="match status" value="1"/>
</dbReference>
<evidence type="ECO:0000256" key="6">
    <source>
        <dbReference type="ARBA" id="ARBA00022755"/>
    </source>
</evidence>
<protein>
    <recommendedName>
        <fullName evidence="9">GMP synthase [glutamine-hydrolyzing]</fullName>
        <ecNumber evidence="9">6.3.5.2</ecNumber>
    </recommendedName>
    <alternativeName>
        <fullName evidence="9">GMP synthetase</fullName>
    </alternativeName>
    <alternativeName>
        <fullName evidence="9">Glutamine amidotransferase</fullName>
    </alternativeName>
</protein>
<evidence type="ECO:0000256" key="10">
    <source>
        <dbReference type="PROSITE-ProRule" id="PRU00886"/>
    </source>
</evidence>
<evidence type="ECO:0000256" key="1">
    <source>
        <dbReference type="ARBA" id="ARBA00002332"/>
    </source>
</evidence>
<dbReference type="UniPathway" id="UPA00189">
    <property type="reaction ID" value="UER00296"/>
</dbReference>
<dbReference type="InterPro" id="IPR004739">
    <property type="entry name" value="GMP_synth_GATase"/>
</dbReference>
<keyword evidence="5 9" id="KW-0332">GMP biosynthesis</keyword>
<gene>
    <name evidence="9" type="primary">guaA</name>
    <name evidence="12" type="ORF">BSZ37_19630</name>
</gene>
<dbReference type="Gene3D" id="3.30.300.10">
    <property type="match status" value="1"/>
</dbReference>
<dbReference type="OrthoDB" id="9802219at2"/>
<evidence type="ECO:0000256" key="2">
    <source>
        <dbReference type="ARBA" id="ARBA00005153"/>
    </source>
</evidence>
<keyword evidence="7 9" id="KW-0067">ATP-binding</keyword>
<comment type="catalytic activity">
    <reaction evidence="9">
        <text>XMP + L-glutamine + ATP + H2O = GMP + L-glutamate + AMP + diphosphate + 2 H(+)</text>
        <dbReference type="Rhea" id="RHEA:11680"/>
        <dbReference type="ChEBI" id="CHEBI:15377"/>
        <dbReference type="ChEBI" id="CHEBI:15378"/>
        <dbReference type="ChEBI" id="CHEBI:29985"/>
        <dbReference type="ChEBI" id="CHEBI:30616"/>
        <dbReference type="ChEBI" id="CHEBI:33019"/>
        <dbReference type="ChEBI" id="CHEBI:57464"/>
        <dbReference type="ChEBI" id="CHEBI:58115"/>
        <dbReference type="ChEBI" id="CHEBI:58359"/>
        <dbReference type="ChEBI" id="CHEBI:456215"/>
        <dbReference type="EC" id="6.3.5.2"/>
    </reaction>
</comment>
<dbReference type="GO" id="GO:0005829">
    <property type="term" value="C:cytosol"/>
    <property type="evidence" value="ECO:0007669"/>
    <property type="project" value="TreeGrafter"/>
</dbReference>
<keyword evidence="8 9" id="KW-0315">Glutamine amidotransferase</keyword>
<organism evidence="12 13">
    <name type="scientific">Rubrivirga marina</name>
    <dbReference type="NCBI Taxonomy" id="1196024"/>
    <lineage>
        <taxon>Bacteria</taxon>
        <taxon>Pseudomonadati</taxon>
        <taxon>Rhodothermota</taxon>
        <taxon>Rhodothermia</taxon>
        <taxon>Rhodothermales</taxon>
        <taxon>Rubricoccaceae</taxon>
        <taxon>Rubrivirga</taxon>
    </lineage>
</organism>
<dbReference type="PANTHER" id="PTHR11922:SF2">
    <property type="entry name" value="GMP SYNTHASE [GLUTAMINE-HYDROLYZING]"/>
    <property type="match status" value="1"/>
</dbReference>
<dbReference type="Proteomes" id="UP000216339">
    <property type="component" value="Unassembled WGS sequence"/>
</dbReference>
<proteinExistence type="inferred from homology"/>
<dbReference type="FunFam" id="3.40.50.880:FF:000001">
    <property type="entry name" value="GMP synthase [glutamine-hydrolyzing]"/>
    <property type="match status" value="1"/>
</dbReference>
<dbReference type="PRINTS" id="PR00096">
    <property type="entry name" value="GATASE"/>
</dbReference>
<dbReference type="Pfam" id="PF02540">
    <property type="entry name" value="NAD_synthase"/>
    <property type="match status" value="1"/>
</dbReference>
<feature type="domain" description="GMPS ATP-PPase" evidence="11">
    <location>
        <begin position="207"/>
        <end position="403"/>
    </location>
</feature>
<dbReference type="PROSITE" id="PS51273">
    <property type="entry name" value="GATASE_TYPE_1"/>
    <property type="match status" value="1"/>
</dbReference>
<dbReference type="Gene3D" id="3.40.50.880">
    <property type="match status" value="1"/>
</dbReference>
<evidence type="ECO:0000256" key="3">
    <source>
        <dbReference type="ARBA" id="ARBA00022598"/>
    </source>
</evidence>
<dbReference type="EC" id="6.3.5.2" evidence="9"/>
<comment type="caution">
    <text evidence="12">The sequence shown here is derived from an EMBL/GenBank/DDBJ whole genome shotgun (WGS) entry which is preliminary data.</text>
</comment>
<evidence type="ECO:0000256" key="5">
    <source>
        <dbReference type="ARBA" id="ARBA00022749"/>
    </source>
</evidence>
<dbReference type="SUPFAM" id="SSF52317">
    <property type="entry name" value="Class I glutamine amidotransferase-like"/>
    <property type="match status" value="1"/>
</dbReference>
<dbReference type="EMBL" id="MQWD01000001">
    <property type="protein sequence ID" value="PAP78478.1"/>
    <property type="molecule type" value="Genomic_DNA"/>
</dbReference>